<dbReference type="Pfam" id="PF12796">
    <property type="entry name" value="Ank_2"/>
    <property type="match status" value="2"/>
</dbReference>
<dbReference type="PANTHER" id="PTHR46586">
    <property type="entry name" value="ANKYRIN REPEAT-CONTAINING PROTEIN"/>
    <property type="match status" value="1"/>
</dbReference>
<dbReference type="Gene3D" id="1.25.40.20">
    <property type="entry name" value="Ankyrin repeat-containing domain"/>
    <property type="match status" value="2"/>
</dbReference>
<organism evidence="1 2">
    <name type="scientific">Phytophthora lilii</name>
    <dbReference type="NCBI Taxonomy" id="2077276"/>
    <lineage>
        <taxon>Eukaryota</taxon>
        <taxon>Sar</taxon>
        <taxon>Stramenopiles</taxon>
        <taxon>Oomycota</taxon>
        <taxon>Peronosporomycetes</taxon>
        <taxon>Peronosporales</taxon>
        <taxon>Peronosporaceae</taxon>
        <taxon>Phytophthora</taxon>
    </lineage>
</organism>
<dbReference type="InterPro" id="IPR002110">
    <property type="entry name" value="Ankyrin_rpt"/>
</dbReference>
<dbReference type="InterPro" id="IPR036770">
    <property type="entry name" value="Ankyrin_rpt-contain_sf"/>
</dbReference>
<dbReference type="EMBL" id="BSXW01000207">
    <property type="protein sequence ID" value="GMF14834.1"/>
    <property type="molecule type" value="Genomic_DNA"/>
</dbReference>
<protein>
    <submittedName>
        <fullName evidence="1">Unnamed protein product</fullName>
    </submittedName>
</protein>
<dbReference type="Proteomes" id="UP001165083">
    <property type="component" value="Unassembled WGS sequence"/>
</dbReference>
<name>A0A9W6TK70_9STRA</name>
<keyword evidence="2" id="KW-1185">Reference proteome</keyword>
<evidence type="ECO:0000313" key="1">
    <source>
        <dbReference type="EMBL" id="GMF14834.1"/>
    </source>
</evidence>
<comment type="caution">
    <text evidence="1">The sequence shown here is derived from an EMBL/GenBank/DDBJ whole genome shotgun (WGS) entry which is preliminary data.</text>
</comment>
<proteinExistence type="predicted"/>
<sequence>MEVLDLQSSLVLTGVAVVCRSRPAIAALGHVVATLDKFVDVSVNWTIPDACAFGSVRLLERIAARLDVHGEKEDEMQFQRSVRKAMQLGHLEVVQWLVRRHPNGQVPSNAVADAAKNGHLAVLQWLFDHHDNVYWGGDEMYFAVANNHLEVAKFLNKHTAPPPDDMYLIDEAARHGDLEMMEWLHTERGDQLTYEGVMRAVDHGFLDAVEWMCATFPDVVTTSYIRMDSAAANGHLAMIKWLHEHHGWCTKQAMNRAAGNDHLEVVKFLDENRSEGCTTDAMDMAAANGHLETVKWLHTNRSEGCTQFAMDSAAKNGFADVVQWLLEHRAEDSSSQAMDNATATGHHEL</sequence>
<reference evidence="1" key="1">
    <citation type="submission" date="2023-04" db="EMBL/GenBank/DDBJ databases">
        <title>Phytophthora lilii NBRC 32176.</title>
        <authorList>
            <person name="Ichikawa N."/>
            <person name="Sato H."/>
            <person name="Tonouchi N."/>
        </authorList>
    </citation>
    <scope>NUCLEOTIDE SEQUENCE</scope>
    <source>
        <strain evidence="1">NBRC 32176</strain>
    </source>
</reference>
<gene>
    <name evidence="1" type="ORF">Plil01_000496700</name>
</gene>
<dbReference type="OrthoDB" id="116689at2759"/>
<evidence type="ECO:0000313" key="2">
    <source>
        <dbReference type="Proteomes" id="UP001165083"/>
    </source>
</evidence>
<dbReference type="SUPFAM" id="SSF48403">
    <property type="entry name" value="Ankyrin repeat"/>
    <property type="match status" value="1"/>
</dbReference>
<dbReference type="PANTHER" id="PTHR46586:SF3">
    <property type="entry name" value="ANKYRIN REPEAT-CONTAINING PROTEIN"/>
    <property type="match status" value="1"/>
</dbReference>
<dbReference type="InterPro" id="IPR052050">
    <property type="entry name" value="SecEffector_AnkRepeat"/>
</dbReference>
<accession>A0A9W6TK70</accession>
<dbReference type="AlphaFoldDB" id="A0A9W6TK70"/>